<evidence type="ECO:0000256" key="10">
    <source>
        <dbReference type="ARBA" id="ARBA00022840"/>
    </source>
</evidence>
<evidence type="ECO:0000313" key="16">
    <source>
        <dbReference type="EMBL" id="MBB5015260.1"/>
    </source>
</evidence>
<sequence length="250" mass="27815">MTTAIAESLQLLQHADGEAAIVFDRARLPQAGYGLFEPAAWGGEARPVGERGGRGAAWFVRGEFGEAVLRHYRRGGLVARFNRDRYLWRGADRTRSFAEFRLLAELRGLGLPVPAPIAAGYRRRGLTYTADILVQRIPGARSLAELLGDDLDAPPWARVGEVLAAFHRAGVCHADLNAHNILIDPECAVWLIDFDRGRRRRVADDWRHANLRRLQRSLLKLRGIHAVEAVMRCHRVIVAGYESAWAGEAA</sequence>
<dbReference type="GO" id="GO:0005524">
    <property type="term" value="F:ATP binding"/>
    <property type="evidence" value="ECO:0007669"/>
    <property type="project" value="UniProtKB-UniRule"/>
</dbReference>
<dbReference type="InterPro" id="IPR022826">
    <property type="entry name" value="KDO_kinase"/>
</dbReference>
<dbReference type="InterPro" id="IPR011009">
    <property type="entry name" value="Kinase-like_dom_sf"/>
</dbReference>
<dbReference type="Proteomes" id="UP000519004">
    <property type="component" value="Unassembled WGS sequence"/>
</dbReference>
<dbReference type="GO" id="GO:0009244">
    <property type="term" value="P:lipopolysaccharide core region biosynthetic process"/>
    <property type="evidence" value="ECO:0007669"/>
    <property type="project" value="UniProtKB-UniRule"/>
</dbReference>
<organism evidence="16 17">
    <name type="scientific">Rehaibacterium terrae</name>
    <dbReference type="NCBI Taxonomy" id="1341696"/>
    <lineage>
        <taxon>Bacteria</taxon>
        <taxon>Pseudomonadati</taxon>
        <taxon>Pseudomonadota</taxon>
        <taxon>Gammaproteobacteria</taxon>
        <taxon>Lysobacterales</taxon>
        <taxon>Lysobacteraceae</taxon>
        <taxon>Rehaibacterium</taxon>
    </lineage>
</organism>
<dbReference type="GO" id="GO:0016773">
    <property type="term" value="F:phosphotransferase activity, alcohol group as acceptor"/>
    <property type="evidence" value="ECO:0007669"/>
    <property type="project" value="UniProtKB-UniRule"/>
</dbReference>
<dbReference type="EC" id="2.7.1.166" evidence="4 15"/>
<dbReference type="HAMAP" id="MF_00521">
    <property type="entry name" value="KDO_kinase"/>
    <property type="match status" value="1"/>
</dbReference>
<keyword evidence="10 15" id="KW-0067">ATP-binding</keyword>
<dbReference type="Pfam" id="PF06293">
    <property type="entry name" value="Kdo"/>
    <property type="match status" value="1"/>
</dbReference>
<evidence type="ECO:0000256" key="9">
    <source>
        <dbReference type="ARBA" id="ARBA00022777"/>
    </source>
</evidence>
<dbReference type="GO" id="GO:0016301">
    <property type="term" value="F:kinase activity"/>
    <property type="evidence" value="ECO:0007669"/>
    <property type="project" value="UniProtKB-KW"/>
</dbReference>
<keyword evidence="9 15" id="KW-0418">Kinase</keyword>
<dbReference type="EMBL" id="JACHHX010000006">
    <property type="protein sequence ID" value="MBB5015260.1"/>
    <property type="molecule type" value="Genomic_DNA"/>
</dbReference>
<evidence type="ECO:0000256" key="1">
    <source>
        <dbReference type="ARBA" id="ARBA00004515"/>
    </source>
</evidence>
<keyword evidence="7 15" id="KW-0808">Transferase</keyword>
<keyword evidence="17" id="KW-1185">Reference proteome</keyword>
<comment type="catalytic activity">
    <reaction evidence="14 15">
        <text>an alpha-Kdo-(2-&gt;6)-lipid IVA + ATP = a 4-O-phospho-alpha-Kdo-(2-&gt;6)-lipid IVA + ADP + H(+)</text>
        <dbReference type="Rhea" id="RHEA:74271"/>
        <dbReference type="ChEBI" id="CHEBI:15378"/>
        <dbReference type="ChEBI" id="CHEBI:30616"/>
        <dbReference type="ChEBI" id="CHEBI:176428"/>
        <dbReference type="ChEBI" id="CHEBI:193140"/>
        <dbReference type="ChEBI" id="CHEBI:456216"/>
        <dbReference type="EC" id="2.7.1.166"/>
    </reaction>
</comment>
<comment type="pathway">
    <text evidence="2 15">Bacterial outer membrane biogenesis; LPS core biosynthesis.</text>
</comment>
<dbReference type="UniPathway" id="UPA00958"/>
<evidence type="ECO:0000256" key="13">
    <source>
        <dbReference type="ARBA" id="ARBA00029511"/>
    </source>
</evidence>
<evidence type="ECO:0000256" key="7">
    <source>
        <dbReference type="ARBA" id="ARBA00022679"/>
    </source>
</evidence>
<dbReference type="RefSeq" id="WP_183947882.1">
    <property type="nucleotide sequence ID" value="NZ_JACHHX010000006.1"/>
</dbReference>
<gene>
    <name evidence="15" type="primary">kdkA</name>
    <name evidence="16" type="ORF">HNQ58_001146</name>
</gene>
<dbReference type="Gene3D" id="1.10.510.10">
    <property type="entry name" value="Transferase(Phosphotransferase) domain 1"/>
    <property type="match status" value="1"/>
</dbReference>
<keyword evidence="5 15" id="KW-1003">Cell membrane</keyword>
<evidence type="ECO:0000256" key="4">
    <source>
        <dbReference type="ARBA" id="ARBA00011988"/>
    </source>
</evidence>
<protein>
    <recommendedName>
        <fullName evidence="13 15">3-deoxy-D-manno-octulosonic acid kinase</fullName>
        <shortName evidence="15">Kdo kinase</shortName>
        <ecNumber evidence="4 15">2.7.1.166</ecNumber>
    </recommendedName>
</protein>
<keyword evidence="11 15" id="KW-0448">Lipopolysaccharide biosynthesis</keyword>
<dbReference type="NCBIfam" id="NF002475">
    <property type="entry name" value="PRK01723.1"/>
    <property type="match status" value="1"/>
</dbReference>
<name>A0A7W7XZE6_9GAMM</name>
<keyword evidence="6 15" id="KW-0997">Cell inner membrane</keyword>
<evidence type="ECO:0000256" key="8">
    <source>
        <dbReference type="ARBA" id="ARBA00022741"/>
    </source>
</evidence>
<evidence type="ECO:0000256" key="2">
    <source>
        <dbReference type="ARBA" id="ARBA00004713"/>
    </source>
</evidence>
<proteinExistence type="inferred from homology"/>
<comment type="similarity">
    <text evidence="3 15">Belongs to the protein kinase superfamily. KdkA/RfaP family.</text>
</comment>
<feature type="active site" evidence="15">
    <location>
        <position position="175"/>
    </location>
</feature>
<comment type="subcellular location">
    <subcellularLocation>
        <location evidence="1 15">Cell inner membrane</location>
        <topology evidence="1 15">Peripheral membrane protein</topology>
        <orientation evidence="1 15">Cytoplasmic side</orientation>
    </subcellularLocation>
</comment>
<evidence type="ECO:0000256" key="15">
    <source>
        <dbReference type="HAMAP-Rule" id="MF_00521"/>
    </source>
</evidence>
<evidence type="ECO:0000256" key="5">
    <source>
        <dbReference type="ARBA" id="ARBA00022475"/>
    </source>
</evidence>
<dbReference type="SUPFAM" id="SSF56112">
    <property type="entry name" value="Protein kinase-like (PK-like)"/>
    <property type="match status" value="1"/>
</dbReference>
<reference evidence="16 17" key="1">
    <citation type="submission" date="2020-08" db="EMBL/GenBank/DDBJ databases">
        <title>Genomic Encyclopedia of Type Strains, Phase IV (KMG-IV): sequencing the most valuable type-strain genomes for metagenomic binning, comparative biology and taxonomic classification.</title>
        <authorList>
            <person name="Goeker M."/>
        </authorList>
    </citation>
    <scope>NUCLEOTIDE SEQUENCE [LARGE SCALE GENOMIC DNA]</scope>
    <source>
        <strain evidence="16 17">DSM 25897</strain>
    </source>
</reference>
<keyword evidence="12 15" id="KW-0472">Membrane</keyword>
<evidence type="ECO:0000256" key="11">
    <source>
        <dbReference type="ARBA" id="ARBA00022985"/>
    </source>
</evidence>
<evidence type="ECO:0000256" key="12">
    <source>
        <dbReference type="ARBA" id="ARBA00023136"/>
    </source>
</evidence>
<keyword evidence="8 15" id="KW-0547">Nucleotide-binding</keyword>
<evidence type="ECO:0000256" key="14">
    <source>
        <dbReference type="ARBA" id="ARBA00034417"/>
    </source>
</evidence>
<dbReference type="AlphaFoldDB" id="A0A7W7XZE6"/>
<evidence type="ECO:0000313" key="17">
    <source>
        <dbReference type="Proteomes" id="UP000519004"/>
    </source>
</evidence>
<evidence type="ECO:0000256" key="6">
    <source>
        <dbReference type="ARBA" id="ARBA00022519"/>
    </source>
</evidence>
<comment type="caution">
    <text evidence="16">The sequence shown here is derived from an EMBL/GenBank/DDBJ whole genome shotgun (WGS) entry which is preliminary data.</text>
</comment>
<comment type="function">
    <text evidence="15">Catalyzes the ATP-dependent phosphorylation of the 3-deoxy-D-manno-octulosonic acid (Kdo) residue in Kdo-lipid IV(A) at the 4-OH position.</text>
</comment>
<accession>A0A7W7XZE6</accession>
<dbReference type="GO" id="GO:0005886">
    <property type="term" value="C:plasma membrane"/>
    <property type="evidence" value="ECO:0007669"/>
    <property type="project" value="UniProtKB-SubCell"/>
</dbReference>
<evidence type="ECO:0000256" key="3">
    <source>
        <dbReference type="ARBA" id="ARBA00010327"/>
    </source>
</evidence>